<accession>A0ABV6P391</accession>
<keyword evidence="2" id="KW-0472">Membrane</keyword>
<feature type="compositionally biased region" description="Basic and acidic residues" evidence="1">
    <location>
        <begin position="1"/>
        <end position="14"/>
    </location>
</feature>
<feature type="transmembrane region" description="Helical" evidence="2">
    <location>
        <begin position="54"/>
        <end position="75"/>
    </location>
</feature>
<organism evidence="3 4">
    <name type="scientific">Plantactinospora siamensis</name>
    <dbReference type="NCBI Taxonomy" id="555372"/>
    <lineage>
        <taxon>Bacteria</taxon>
        <taxon>Bacillati</taxon>
        <taxon>Actinomycetota</taxon>
        <taxon>Actinomycetes</taxon>
        <taxon>Micromonosporales</taxon>
        <taxon>Micromonosporaceae</taxon>
        <taxon>Plantactinospora</taxon>
    </lineage>
</organism>
<evidence type="ECO:0000313" key="3">
    <source>
        <dbReference type="EMBL" id="MFC0567444.1"/>
    </source>
</evidence>
<proteinExistence type="predicted"/>
<dbReference type="RefSeq" id="WP_377342747.1">
    <property type="nucleotide sequence ID" value="NZ_JBHLUE010000025.1"/>
</dbReference>
<protein>
    <submittedName>
        <fullName evidence="3">Uncharacterized protein</fullName>
    </submittedName>
</protein>
<name>A0ABV6P391_9ACTN</name>
<keyword evidence="4" id="KW-1185">Reference proteome</keyword>
<feature type="region of interest" description="Disordered" evidence="1">
    <location>
        <begin position="1"/>
        <end position="21"/>
    </location>
</feature>
<keyword evidence="2" id="KW-1133">Transmembrane helix</keyword>
<evidence type="ECO:0000256" key="2">
    <source>
        <dbReference type="SAM" id="Phobius"/>
    </source>
</evidence>
<keyword evidence="2" id="KW-0812">Transmembrane</keyword>
<comment type="caution">
    <text evidence="3">The sequence shown here is derived from an EMBL/GenBank/DDBJ whole genome shotgun (WGS) entry which is preliminary data.</text>
</comment>
<reference evidence="3 4" key="1">
    <citation type="submission" date="2024-09" db="EMBL/GenBank/DDBJ databases">
        <authorList>
            <person name="Sun Q."/>
            <person name="Mori K."/>
        </authorList>
    </citation>
    <scope>NUCLEOTIDE SEQUENCE [LARGE SCALE GENOMIC DNA]</scope>
    <source>
        <strain evidence="3 4">TBRC 2205</strain>
    </source>
</reference>
<evidence type="ECO:0000256" key="1">
    <source>
        <dbReference type="SAM" id="MobiDB-lite"/>
    </source>
</evidence>
<evidence type="ECO:0000313" key="4">
    <source>
        <dbReference type="Proteomes" id="UP001589894"/>
    </source>
</evidence>
<sequence>MAALPHPDRDRPEGGHPPVDVSALAVEPGLPPADAVPLAPDAEAHRPWSRRRKAVVGGLLATAVIAVAAAGPTAWQVISQRNATLSAPASVAGLTRDDSSNATDTVDYLRAGLAADVRLNRSIGVAYADGTDRRRSVLLVGGTALIWRPESALDEAMKLLSDSTGTLNGIRPVAAGRLGGTMKCGSTSIDTTSMAVCGWADHGSVALAMFPGRAVDDAAALLRRIRVAVQARG</sequence>
<dbReference type="Proteomes" id="UP001589894">
    <property type="component" value="Unassembled WGS sequence"/>
</dbReference>
<dbReference type="EMBL" id="JBHLUE010000025">
    <property type="protein sequence ID" value="MFC0567444.1"/>
    <property type="molecule type" value="Genomic_DNA"/>
</dbReference>
<gene>
    <name evidence="3" type="ORF">ACFFHU_25315</name>
</gene>